<proteinExistence type="predicted"/>
<dbReference type="InterPro" id="IPR015943">
    <property type="entry name" value="WD40/YVTN_repeat-like_dom_sf"/>
</dbReference>
<dbReference type="GO" id="GO:0005815">
    <property type="term" value="C:microtubule organizing center"/>
    <property type="evidence" value="ECO:0007669"/>
    <property type="project" value="TreeGrafter"/>
</dbReference>
<dbReference type="Proteomes" id="UP000673691">
    <property type="component" value="Unassembled WGS sequence"/>
</dbReference>
<evidence type="ECO:0000313" key="2">
    <source>
        <dbReference type="EMBL" id="KAG5462395.1"/>
    </source>
</evidence>
<feature type="compositionally biased region" description="Basic and acidic residues" evidence="1">
    <location>
        <begin position="95"/>
        <end position="104"/>
    </location>
</feature>
<evidence type="ECO:0000256" key="1">
    <source>
        <dbReference type="SAM" id="MobiDB-lite"/>
    </source>
</evidence>
<dbReference type="OrthoDB" id="308690at2759"/>
<dbReference type="PANTHER" id="PTHR16220:SF0">
    <property type="entry name" value="WD REPEAT-CONTAINING PROTEIN WRAP73"/>
    <property type="match status" value="1"/>
</dbReference>
<dbReference type="GO" id="GO:1990810">
    <property type="term" value="P:microtubule anchoring at mitotic spindle pole body"/>
    <property type="evidence" value="ECO:0007669"/>
    <property type="project" value="TreeGrafter"/>
</dbReference>
<dbReference type="InterPro" id="IPR052778">
    <property type="entry name" value="Centrosome-WD_assoc"/>
</dbReference>
<accession>A0A8H8DL73</accession>
<comment type="caution">
    <text evidence="2">The sequence shown here is derived from an EMBL/GenBank/DDBJ whole genome shotgun (WGS) entry which is preliminary data.</text>
</comment>
<feature type="compositionally biased region" description="Basic residues" evidence="1">
    <location>
        <begin position="60"/>
        <end position="72"/>
    </location>
</feature>
<dbReference type="AlphaFoldDB" id="A0A8H8DL73"/>
<name>A0A8H8DL73_9FUNG</name>
<evidence type="ECO:0000313" key="3">
    <source>
        <dbReference type="Proteomes" id="UP000673691"/>
    </source>
</evidence>
<feature type="region of interest" description="Disordered" evidence="1">
    <location>
        <begin position="1"/>
        <end position="104"/>
    </location>
</feature>
<dbReference type="SUPFAM" id="SSF82171">
    <property type="entry name" value="DPP6 N-terminal domain-like"/>
    <property type="match status" value="1"/>
</dbReference>
<evidence type="ECO:0008006" key="4">
    <source>
        <dbReference type="Google" id="ProtNLM"/>
    </source>
</evidence>
<dbReference type="GO" id="GO:1990811">
    <property type="term" value="C:MWP complex"/>
    <property type="evidence" value="ECO:0007669"/>
    <property type="project" value="TreeGrafter"/>
</dbReference>
<dbReference type="Gene3D" id="2.130.10.10">
    <property type="entry name" value="YVTN repeat-like/Quinoprotein amine dehydrogenase"/>
    <property type="match status" value="1"/>
</dbReference>
<keyword evidence="3" id="KW-1185">Reference proteome</keyword>
<feature type="compositionally biased region" description="Basic and acidic residues" evidence="1">
    <location>
        <begin position="145"/>
        <end position="155"/>
    </location>
</feature>
<gene>
    <name evidence="2" type="ORF">BJ554DRAFT_5286</name>
</gene>
<sequence>MPAARTRPVSVRRGGGGGRGDLALCVIAGRLLSRGREEGAGGVSGQSPPPGESERERGTKGRKKKKRKRGVSRRPATEKPPACVRRLARTQPHTARGEKYRQRLHDRPGNTHAAWARAASPPSMVPLAKARQSAPGGSCAAACPRGEEEEKEKKRNTLPVAAVRDAREGRAMIEPPPGTAILLAWRLDFTDVYKQSSGLCAFSPDGRHIATAVLYRLVVRDAETLQIVHLFTCTDLVQAVDWSADSRLVLCASFKLGAVNVWSLEDASWSAKIDEGAAGLTSVRFAPDGRHVLCFSDFQVRPDAPVLIGHLPRNPLSFLGGVIFFSSIFKHLLVAQLRVTIWSLLTRDAVYIRYPKNNDKGSIRFWWGSEHSAL</sequence>
<feature type="region of interest" description="Disordered" evidence="1">
    <location>
        <begin position="128"/>
        <end position="156"/>
    </location>
</feature>
<dbReference type="PANTHER" id="PTHR16220">
    <property type="entry name" value="WD REPEAT PROTEIN 8-RELATED"/>
    <property type="match status" value="1"/>
</dbReference>
<protein>
    <recommendedName>
        <fullName evidence="4">WD repeat-containing protein WRAP73</fullName>
    </recommendedName>
</protein>
<dbReference type="EMBL" id="JAEFCI010002193">
    <property type="protein sequence ID" value="KAG5462395.1"/>
    <property type="molecule type" value="Genomic_DNA"/>
</dbReference>
<organism evidence="2 3">
    <name type="scientific">Olpidium bornovanus</name>
    <dbReference type="NCBI Taxonomy" id="278681"/>
    <lineage>
        <taxon>Eukaryota</taxon>
        <taxon>Fungi</taxon>
        <taxon>Fungi incertae sedis</taxon>
        <taxon>Olpidiomycota</taxon>
        <taxon>Olpidiomycotina</taxon>
        <taxon>Olpidiomycetes</taxon>
        <taxon>Olpidiales</taxon>
        <taxon>Olpidiaceae</taxon>
        <taxon>Olpidium</taxon>
    </lineage>
</organism>
<reference evidence="2 3" key="1">
    <citation type="journal article" name="Sci. Rep.">
        <title>Genome-scale phylogenetic analyses confirm Olpidium as the closest living zoosporic fungus to the non-flagellated, terrestrial fungi.</title>
        <authorList>
            <person name="Chang Y."/>
            <person name="Rochon D."/>
            <person name="Sekimoto S."/>
            <person name="Wang Y."/>
            <person name="Chovatia M."/>
            <person name="Sandor L."/>
            <person name="Salamov A."/>
            <person name="Grigoriev I.V."/>
            <person name="Stajich J.E."/>
            <person name="Spatafora J.W."/>
        </authorList>
    </citation>
    <scope>NUCLEOTIDE SEQUENCE [LARGE SCALE GENOMIC DNA]</scope>
    <source>
        <strain evidence="2">S191</strain>
    </source>
</reference>